<evidence type="ECO:0000313" key="3">
    <source>
        <dbReference type="Proteomes" id="UP001318860"/>
    </source>
</evidence>
<protein>
    <recommendedName>
        <fullName evidence="1">F-box/LRR-repeat protein 15/At3g58940/PEG3-like LRR domain-containing protein</fullName>
    </recommendedName>
</protein>
<dbReference type="Proteomes" id="UP001318860">
    <property type="component" value="Unassembled WGS sequence"/>
</dbReference>
<dbReference type="InterPro" id="IPR036047">
    <property type="entry name" value="F-box-like_dom_sf"/>
</dbReference>
<keyword evidence="3" id="KW-1185">Reference proteome</keyword>
<dbReference type="SUPFAM" id="SSF81383">
    <property type="entry name" value="F-box domain"/>
    <property type="match status" value="1"/>
</dbReference>
<proteinExistence type="predicted"/>
<gene>
    <name evidence="2" type="ORF">DH2020_035778</name>
</gene>
<dbReference type="InterPro" id="IPR032675">
    <property type="entry name" value="LRR_dom_sf"/>
</dbReference>
<name>A0ABR0V7Q5_REHGL</name>
<dbReference type="EMBL" id="JABTTQ020001575">
    <property type="protein sequence ID" value="KAK6130485.1"/>
    <property type="molecule type" value="Genomic_DNA"/>
</dbReference>
<feature type="domain" description="F-box/LRR-repeat protein 15/At3g58940/PEG3-like LRR" evidence="1">
    <location>
        <begin position="122"/>
        <end position="208"/>
    </location>
</feature>
<dbReference type="PANTHER" id="PTHR31293:SF12">
    <property type="entry name" value="RNI-LIKE SUPERFAMILY PROTEIN"/>
    <property type="match status" value="1"/>
</dbReference>
<organism evidence="2 3">
    <name type="scientific">Rehmannia glutinosa</name>
    <name type="common">Chinese foxglove</name>
    <dbReference type="NCBI Taxonomy" id="99300"/>
    <lineage>
        <taxon>Eukaryota</taxon>
        <taxon>Viridiplantae</taxon>
        <taxon>Streptophyta</taxon>
        <taxon>Embryophyta</taxon>
        <taxon>Tracheophyta</taxon>
        <taxon>Spermatophyta</taxon>
        <taxon>Magnoliopsida</taxon>
        <taxon>eudicotyledons</taxon>
        <taxon>Gunneridae</taxon>
        <taxon>Pentapetalae</taxon>
        <taxon>asterids</taxon>
        <taxon>lamiids</taxon>
        <taxon>Lamiales</taxon>
        <taxon>Orobanchaceae</taxon>
        <taxon>Rehmannieae</taxon>
        <taxon>Rehmannia</taxon>
    </lineage>
</organism>
<sequence>MEKGKRIEAINAEIPLPEGIIQHIQSLLSGKQAAQTSILSKSWYNAWLTSPNLHLDERNFQKRGGESPTPQIADGFSEFAKKTMQRYQTLNLKIEKFSLWMKSNEGDRNSLASELIVKAVKMSVNDLKFEFHPPTETFVLPREVLGAETLIGLSVIGCKIDRPVDGKVSCSGLKSLILRRVYIGDDVVWDIISSCPLIEKLLLSECECLIDIKDSTVARRMSKVLSLRSPTIEQNVGSVVDRPIKLSEFRNLKSLFLEKIHIDRLYFRDFTLKFPCLEDLTLWCCYGYSGINISSPSLQCISLAQTRTFKATFDVPSIRKFKLSGSSFPNLSFTPVSREWVSEISIKCSCFLLSASWLLKLGKFLTKLSPSKISLSIVFFLEMKIDNVGDIQDLPKPVVENLMLSIHSSSSVCSALLDSLFWSFRPRVITQYWFPRSYIAAKANNELLELLCKTLIRQERENCCIPNQNIISLRDLEEVNVEIFEETLGVWRCLPWETLLDASSSPGARRKIRFQLRWREEPITSI</sequence>
<dbReference type="Gene3D" id="3.80.10.10">
    <property type="entry name" value="Ribonuclease Inhibitor"/>
    <property type="match status" value="1"/>
</dbReference>
<dbReference type="Pfam" id="PF24758">
    <property type="entry name" value="LRR_At5g56370"/>
    <property type="match status" value="1"/>
</dbReference>
<comment type="caution">
    <text evidence="2">The sequence shown here is derived from an EMBL/GenBank/DDBJ whole genome shotgun (WGS) entry which is preliminary data.</text>
</comment>
<accession>A0ABR0V7Q5</accession>
<evidence type="ECO:0000259" key="1">
    <source>
        <dbReference type="Pfam" id="PF24758"/>
    </source>
</evidence>
<dbReference type="SUPFAM" id="SSF52047">
    <property type="entry name" value="RNI-like"/>
    <property type="match status" value="1"/>
</dbReference>
<dbReference type="InterPro" id="IPR055411">
    <property type="entry name" value="LRR_FXL15/At3g58940/PEG3-like"/>
</dbReference>
<reference evidence="2 3" key="1">
    <citation type="journal article" date="2021" name="Comput. Struct. Biotechnol. J.">
        <title>De novo genome assembly of the potent medicinal plant Rehmannia glutinosa using nanopore technology.</title>
        <authorList>
            <person name="Ma L."/>
            <person name="Dong C."/>
            <person name="Song C."/>
            <person name="Wang X."/>
            <person name="Zheng X."/>
            <person name="Niu Y."/>
            <person name="Chen S."/>
            <person name="Feng W."/>
        </authorList>
    </citation>
    <scope>NUCLEOTIDE SEQUENCE [LARGE SCALE GENOMIC DNA]</scope>
    <source>
        <strain evidence="2">DH-2019</strain>
    </source>
</reference>
<dbReference type="PANTHER" id="PTHR31293">
    <property type="entry name" value="RNI-LIKE SUPERFAMILY PROTEIN"/>
    <property type="match status" value="1"/>
</dbReference>
<dbReference type="InterPro" id="IPR055294">
    <property type="entry name" value="FBL60-like"/>
</dbReference>
<evidence type="ECO:0000313" key="2">
    <source>
        <dbReference type="EMBL" id="KAK6130485.1"/>
    </source>
</evidence>